<dbReference type="InterPro" id="IPR006935">
    <property type="entry name" value="Helicase/UvrB_N"/>
</dbReference>
<dbReference type="PANTHER" id="PTHR47396:SF1">
    <property type="entry name" value="ATP-DEPENDENT HELICASE IRC3-RELATED"/>
    <property type="match status" value="1"/>
</dbReference>
<dbReference type="PANTHER" id="PTHR47396">
    <property type="entry name" value="TYPE I RESTRICTION ENZYME ECOKI R PROTEIN"/>
    <property type="match status" value="1"/>
</dbReference>
<dbReference type="EMBL" id="FNOW01000012">
    <property type="protein sequence ID" value="SDX76236.1"/>
    <property type="molecule type" value="Genomic_DNA"/>
</dbReference>
<dbReference type="RefSeq" id="WP_091332871.1">
    <property type="nucleotide sequence ID" value="NZ_FNOW01000012.1"/>
</dbReference>
<dbReference type="Gene3D" id="3.40.50.300">
    <property type="entry name" value="P-loop containing nucleotide triphosphate hydrolases"/>
    <property type="match status" value="2"/>
</dbReference>
<sequence>MSFTAKNCNDRNETETRAELIDPVLRQRGWLHEQGMIKREVSAGAIEIVGGKARRRAQGRADYTLRVVIGQASQPLALGLIEAKRERLHPRSGLQQGRGYAEAKRLNVPFVFATNGHLFVEFDRFTGQTSQLRPLAEFPTPAELQARYEAGMGFALTDIAAQPLLQPYSDGETGRRYYQDAAIRATLEKIARCVRNGELQRALLILATGAGKTFIAVNLLKRLSDAGHLTRALFVCDRDELRTQALIAFQRVFGSDAAEVKSDGSGGNRAKHARIHIATYQTLGIDDDDDASFLCMHYPPDFFSHVVIDECHRSAFGKWSAVLTRNAQAVQIGLTATPRTLKIKPLADAIDLATQAHIDEAAKITADNLQYFGEPVYEYDMAQAMADGYLAFCQIRKGRVNLDQTGLTLEQIMAHNPRDALTGLPVGVEEVRARYEAPSFEDRVMLPDRVIAMCADLFKYLIETGGPEQKTVIFCARDSHADAVAAEMGNLYANWCKTQQRQPVADYAFKCTGKSDGSKLLADFRGADRRYFIATTVDLLTTGVDVPKLRNVVFFRYVRSPINFYQMIGRGTRIDEPSGKLMFYVYDYTNATDLFGAEFITEQRSLTSGLGGDRPPPEPVIMVDGIAVTVKSEGDYVLGQVDGRDQPIALDEYKRRLAAQLLAEAPTLAEFRQRWAEPDERVALLEKLKQGGYPPSALQSIQQMADYDLYDVLIDLGFHIAPRTRQERVQAFFIEHDAWLDGLPAQTAAAIRAIVGQFERDGTAALESRRMFETPAFKAAGGIGALAAGGEPSALIQAAKARMFAV</sequence>
<evidence type="ECO:0000259" key="1">
    <source>
        <dbReference type="PROSITE" id="PS51192"/>
    </source>
</evidence>
<dbReference type="Gene3D" id="3.90.1570.30">
    <property type="match status" value="1"/>
</dbReference>
<evidence type="ECO:0000259" key="2">
    <source>
        <dbReference type="PROSITE" id="PS51194"/>
    </source>
</evidence>
<accession>A0A1H3EBZ7</accession>
<dbReference type="GO" id="GO:0005524">
    <property type="term" value="F:ATP binding"/>
    <property type="evidence" value="ECO:0007669"/>
    <property type="project" value="InterPro"/>
</dbReference>
<keyword evidence="4" id="KW-1185">Reference proteome</keyword>
<evidence type="ECO:0000313" key="4">
    <source>
        <dbReference type="Proteomes" id="UP000198672"/>
    </source>
</evidence>
<dbReference type="GO" id="GO:0016787">
    <property type="term" value="F:hydrolase activity"/>
    <property type="evidence" value="ECO:0007669"/>
    <property type="project" value="InterPro"/>
</dbReference>
<dbReference type="InterPro" id="IPR027417">
    <property type="entry name" value="P-loop_NTPase"/>
</dbReference>
<dbReference type="AlphaFoldDB" id="A0A1H3EBZ7"/>
<dbReference type="InterPro" id="IPR014001">
    <property type="entry name" value="Helicase_ATP-bd"/>
</dbReference>
<organism evidence="3 4">
    <name type="scientific">Allochromatium warmingii</name>
    <name type="common">Chromatium warmingii</name>
    <dbReference type="NCBI Taxonomy" id="61595"/>
    <lineage>
        <taxon>Bacteria</taxon>
        <taxon>Pseudomonadati</taxon>
        <taxon>Pseudomonadota</taxon>
        <taxon>Gammaproteobacteria</taxon>
        <taxon>Chromatiales</taxon>
        <taxon>Chromatiaceae</taxon>
        <taxon>Allochromatium</taxon>
    </lineage>
</organism>
<feature type="domain" description="Helicase ATP-binding" evidence="1">
    <location>
        <begin position="193"/>
        <end position="356"/>
    </location>
</feature>
<name>A0A1H3EBZ7_ALLWA</name>
<protein>
    <submittedName>
        <fullName evidence="3">Type I restriction enzyme, R subunit</fullName>
    </submittedName>
</protein>
<dbReference type="SUPFAM" id="SSF52540">
    <property type="entry name" value="P-loop containing nucleoside triphosphate hydrolases"/>
    <property type="match status" value="1"/>
</dbReference>
<dbReference type="Pfam" id="PF00271">
    <property type="entry name" value="Helicase_C"/>
    <property type="match status" value="1"/>
</dbReference>
<reference evidence="4" key="1">
    <citation type="submission" date="2016-10" db="EMBL/GenBank/DDBJ databases">
        <authorList>
            <person name="Varghese N."/>
            <person name="Submissions S."/>
        </authorList>
    </citation>
    <scope>NUCLEOTIDE SEQUENCE [LARGE SCALE GENOMIC DNA]</scope>
    <source>
        <strain evidence="4">DSM 173</strain>
    </source>
</reference>
<dbReference type="InterPro" id="IPR001650">
    <property type="entry name" value="Helicase_C-like"/>
</dbReference>
<evidence type="ECO:0000313" key="3">
    <source>
        <dbReference type="EMBL" id="SDX76236.1"/>
    </source>
</evidence>
<dbReference type="PROSITE" id="PS51192">
    <property type="entry name" value="HELICASE_ATP_BIND_1"/>
    <property type="match status" value="1"/>
</dbReference>
<dbReference type="STRING" id="61595.SAMN05421644_11241"/>
<dbReference type="InterPro" id="IPR013670">
    <property type="entry name" value="EcoEI_R_C_dom"/>
</dbReference>
<gene>
    <name evidence="3" type="ORF">SAMN05421644_11241</name>
</gene>
<dbReference type="GO" id="GO:0006304">
    <property type="term" value="P:DNA modification"/>
    <property type="evidence" value="ECO:0007669"/>
    <property type="project" value="InterPro"/>
</dbReference>
<dbReference type="InterPro" id="IPR050742">
    <property type="entry name" value="Helicase_Restrict-Modif_Enz"/>
</dbReference>
<dbReference type="PROSITE" id="PS51194">
    <property type="entry name" value="HELICASE_CTER"/>
    <property type="match status" value="1"/>
</dbReference>
<dbReference type="OrthoDB" id="9804086at2"/>
<dbReference type="SMART" id="SM00487">
    <property type="entry name" value="DEXDc"/>
    <property type="match status" value="1"/>
</dbReference>
<dbReference type="GO" id="GO:0005829">
    <property type="term" value="C:cytosol"/>
    <property type="evidence" value="ECO:0007669"/>
    <property type="project" value="TreeGrafter"/>
</dbReference>
<dbReference type="GO" id="GO:0003677">
    <property type="term" value="F:DNA binding"/>
    <property type="evidence" value="ECO:0007669"/>
    <property type="project" value="InterPro"/>
</dbReference>
<dbReference type="Pfam" id="PF08463">
    <property type="entry name" value="EcoEI_R_C"/>
    <property type="match status" value="1"/>
</dbReference>
<proteinExistence type="predicted"/>
<feature type="domain" description="Helicase C-terminal" evidence="2">
    <location>
        <begin position="456"/>
        <end position="621"/>
    </location>
</feature>
<dbReference type="Proteomes" id="UP000198672">
    <property type="component" value="Unassembled WGS sequence"/>
</dbReference>
<dbReference type="Pfam" id="PF04851">
    <property type="entry name" value="ResIII"/>
    <property type="match status" value="1"/>
</dbReference>